<name>A0ABW7F6Q8_9BURK</name>
<feature type="transmembrane region" description="Helical" evidence="1">
    <location>
        <begin position="85"/>
        <end position="106"/>
    </location>
</feature>
<accession>A0ABW7F6Q8</accession>
<gene>
    <name evidence="2" type="ORF">ACG00Y_20205</name>
</gene>
<keyword evidence="1" id="KW-0812">Transmembrane</keyword>
<dbReference type="Pfam" id="PF10067">
    <property type="entry name" value="DUF2306"/>
    <property type="match status" value="1"/>
</dbReference>
<feature type="transmembrane region" description="Helical" evidence="1">
    <location>
        <begin position="118"/>
        <end position="136"/>
    </location>
</feature>
<dbReference type="Proteomes" id="UP001606210">
    <property type="component" value="Unassembled WGS sequence"/>
</dbReference>
<protein>
    <submittedName>
        <fullName evidence="2">DUF2306 domain-containing protein</fullName>
    </submittedName>
</protein>
<organism evidence="2 3">
    <name type="scientific">Pelomonas parva</name>
    <dbReference type="NCBI Taxonomy" id="3299032"/>
    <lineage>
        <taxon>Bacteria</taxon>
        <taxon>Pseudomonadati</taxon>
        <taxon>Pseudomonadota</taxon>
        <taxon>Betaproteobacteria</taxon>
        <taxon>Burkholderiales</taxon>
        <taxon>Sphaerotilaceae</taxon>
        <taxon>Roseateles</taxon>
    </lineage>
</organism>
<dbReference type="RefSeq" id="WP_394481974.1">
    <property type="nucleotide sequence ID" value="NZ_JBIGHV010000008.1"/>
</dbReference>
<dbReference type="InterPro" id="IPR018750">
    <property type="entry name" value="DUF2306_membrane"/>
</dbReference>
<comment type="caution">
    <text evidence="2">The sequence shown here is derived from an EMBL/GenBank/DDBJ whole genome shotgun (WGS) entry which is preliminary data.</text>
</comment>
<sequence>MNTAHRSSLARRLGFALLLLTALVIGLAALRYALPGQPFAPPLPNLATQRELLVLHAVCGGLALMLGPWQFVTRLRERRPQLHRALGWGYASSLLVGGLTALPLALQADGGPWGRLGFGLLGLLWLVTTAIALVHIRARRVAAHRRWMLRSFALTAAGITLRLQIFAGSAFNVPVEAFYTALAWTSWLPQALWLEWWLWRSAPAAPQPRTVTDELWPDTQLDGR</sequence>
<feature type="transmembrane region" description="Helical" evidence="1">
    <location>
        <begin position="52"/>
        <end position="73"/>
    </location>
</feature>
<keyword evidence="3" id="KW-1185">Reference proteome</keyword>
<keyword evidence="1" id="KW-1133">Transmembrane helix</keyword>
<keyword evidence="1" id="KW-0472">Membrane</keyword>
<evidence type="ECO:0000313" key="2">
    <source>
        <dbReference type="EMBL" id="MFG6432254.1"/>
    </source>
</evidence>
<dbReference type="EMBL" id="JBIGHV010000008">
    <property type="protein sequence ID" value="MFG6432254.1"/>
    <property type="molecule type" value="Genomic_DNA"/>
</dbReference>
<evidence type="ECO:0000256" key="1">
    <source>
        <dbReference type="SAM" id="Phobius"/>
    </source>
</evidence>
<evidence type="ECO:0000313" key="3">
    <source>
        <dbReference type="Proteomes" id="UP001606210"/>
    </source>
</evidence>
<reference evidence="2 3" key="1">
    <citation type="submission" date="2024-08" db="EMBL/GenBank/DDBJ databases">
        <authorList>
            <person name="Lu H."/>
        </authorList>
    </citation>
    <scope>NUCLEOTIDE SEQUENCE [LARGE SCALE GENOMIC DNA]</scope>
    <source>
        <strain evidence="2 3">LYH14W</strain>
    </source>
</reference>
<proteinExistence type="predicted"/>